<feature type="binding site" evidence="4">
    <location>
        <position position="333"/>
    </location>
    <ligand>
        <name>S-adenosyl-L-methionine</name>
        <dbReference type="ChEBI" id="CHEBI:59789"/>
    </ligand>
</feature>
<evidence type="ECO:0000256" key="5">
    <source>
        <dbReference type="PROSITE-ProRule" id="PRU10015"/>
    </source>
</evidence>
<dbReference type="Gene3D" id="2.40.50.1070">
    <property type="match status" value="1"/>
</dbReference>
<dbReference type="Pfam" id="PF05958">
    <property type="entry name" value="tRNA_U5-meth_tr"/>
    <property type="match status" value="1"/>
</dbReference>
<evidence type="ECO:0000256" key="1">
    <source>
        <dbReference type="ARBA" id="ARBA00022603"/>
    </source>
</evidence>
<keyword evidence="1 4" id="KW-0489">Methyltransferase</keyword>
<dbReference type="InterPro" id="IPR029063">
    <property type="entry name" value="SAM-dependent_MTases_sf"/>
</dbReference>
<evidence type="ECO:0000259" key="6">
    <source>
        <dbReference type="PROSITE" id="PS50926"/>
    </source>
</evidence>
<evidence type="ECO:0000256" key="3">
    <source>
        <dbReference type="ARBA" id="ARBA00022691"/>
    </source>
</evidence>
<feature type="active site" evidence="5">
    <location>
        <position position="408"/>
    </location>
</feature>
<name>A0A934P902_9STRE</name>
<feature type="binding site" evidence="4">
    <location>
        <position position="283"/>
    </location>
    <ligand>
        <name>S-adenosyl-L-methionine</name>
        <dbReference type="ChEBI" id="CHEBI:59789"/>
    </ligand>
</feature>
<feature type="domain" description="TRAM" evidence="6">
    <location>
        <begin position="1"/>
        <end position="59"/>
    </location>
</feature>
<keyword evidence="2 4" id="KW-0808">Transferase</keyword>
<dbReference type="Gene3D" id="3.40.50.150">
    <property type="entry name" value="Vaccinia Virus protein VP39"/>
    <property type="match status" value="1"/>
</dbReference>
<dbReference type="PANTHER" id="PTHR11061:SF30">
    <property type="entry name" value="TRNA (URACIL(54)-C(5))-METHYLTRANSFERASE"/>
    <property type="match status" value="1"/>
</dbReference>
<gene>
    <name evidence="7" type="primary">rlmD</name>
    <name evidence="7" type="ORF">JHK64_00610</name>
</gene>
<keyword evidence="3 4" id="KW-0949">S-adenosyl-L-methionine</keyword>
<dbReference type="SUPFAM" id="SSF50249">
    <property type="entry name" value="Nucleic acid-binding proteins"/>
    <property type="match status" value="1"/>
</dbReference>
<dbReference type="InterPro" id="IPR012340">
    <property type="entry name" value="NA-bd_OB-fold"/>
</dbReference>
<reference evidence="7 8" key="1">
    <citation type="journal article" date="2021" name="Int. J. Syst. Evol. Microbiol.">
        <title>Streptococcus vicugnae sp. nov., isolated from faeces of alpacas (Vicugna pacos) and cattle (Bos taurus), Streptococcus zalophi sp. nov., and Streptococcus pacificus sp. nov., isolated from respiratory tract of California sea lions (Zalophus californianus).</title>
        <authorList>
            <person name="Volokhov D.V."/>
            <person name="Zagorodnyaya T.A."/>
            <person name="Shen Z."/>
            <person name="Blom J."/>
            <person name="Furtak V.A."/>
            <person name="Eisenberg T."/>
            <person name="Fan P."/>
            <person name="Jeong K.C."/>
            <person name="Gao Y."/>
            <person name="Zhang S."/>
            <person name="Amselle M."/>
        </authorList>
    </citation>
    <scope>NUCLEOTIDE SEQUENCE [LARGE SCALE GENOMIC DNA]</scope>
    <source>
        <strain evidence="8">CSL7508-lung</strain>
    </source>
</reference>
<dbReference type="FunFam" id="3.40.50.150:FF:000009">
    <property type="entry name" value="23S rRNA (Uracil(1939)-C(5))-methyltransferase RlmD"/>
    <property type="match status" value="1"/>
</dbReference>
<dbReference type="Pfam" id="PF01938">
    <property type="entry name" value="TRAM"/>
    <property type="match status" value="1"/>
</dbReference>
<dbReference type="GO" id="GO:0070475">
    <property type="term" value="P:rRNA base methylation"/>
    <property type="evidence" value="ECO:0007669"/>
    <property type="project" value="TreeGrafter"/>
</dbReference>
<comment type="caution">
    <text evidence="7">The sequence shown here is derived from an EMBL/GenBank/DDBJ whole genome shotgun (WGS) entry which is preliminary data.</text>
</comment>
<protein>
    <submittedName>
        <fullName evidence="7">23S rRNA (Uracil(1939)-C(5))-methyltransferase RlmD</fullName>
        <ecNumber evidence="7">2.1.1.190</ecNumber>
    </submittedName>
</protein>
<dbReference type="InterPro" id="IPR010280">
    <property type="entry name" value="U5_MeTrfase_fam"/>
</dbReference>
<dbReference type="PROSITE" id="PS50926">
    <property type="entry name" value="TRAM"/>
    <property type="match status" value="1"/>
</dbReference>
<dbReference type="FunFam" id="2.40.50.1070:FF:000003">
    <property type="entry name" value="23S rRNA (Uracil-5-)-methyltransferase RumA"/>
    <property type="match status" value="1"/>
</dbReference>
<keyword evidence="8" id="KW-1185">Reference proteome</keyword>
<dbReference type="PANTHER" id="PTHR11061">
    <property type="entry name" value="RNA M5U METHYLTRANSFERASE"/>
    <property type="match status" value="1"/>
</dbReference>
<dbReference type="PROSITE" id="PS01231">
    <property type="entry name" value="TRMA_2"/>
    <property type="match status" value="1"/>
</dbReference>
<feature type="binding site" evidence="4">
    <location>
        <position position="381"/>
    </location>
    <ligand>
        <name>S-adenosyl-L-methionine</name>
        <dbReference type="ChEBI" id="CHEBI:59789"/>
    </ligand>
</feature>
<accession>A0A934P902</accession>
<dbReference type="GO" id="GO:0070041">
    <property type="term" value="F:rRNA (uridine-C5-)-methyltransferase activity"/>
    <property type="evidence" value="ECO:0007669"/>
    <property type="project" value="TreeGrafter"/>
</dbReference>
<dbReference type="EC" id="2.1.1.190" evidence="7"/>
<dbReference type="PROSITE" id="PS51687">
    <property type="entry name" value="SAM_MT_RNA_M5U"/>
    <property type="match status" value="1"/>
</dbReference>
<sequence length="451" mass="51188">MLKKNDLVDVEIVDLSHQGEGIAKHDGLVFFVENALPGEKITMRVLKVTKKMGFGKIESYHTYSPHRKKNIQVDYLRTGIADLAHLSYEEQLKFKQKQVADNLYKIAKLPDVPVFETLGMNNPKHYRNKAQIPVRRIAGQIETGFFRKQSHDLVPISDYFIQEPEIDKLINYLRDLFRRFELTPYDETSQTGLIRHILIRRGHYTGEMMLVLVTTRPKIFRIEQVIDAIVSEFPQVKSIIQNINDQKGNAILGKTYKTLYGKDTITDTMLGHEFSISAPAFYQVNTEMAEKLYQIAIDFSDLSAADVVIDAFSGIGTIGLSVANHVKHVYGVEVIKEAVRDAQHNAKQNGITNTTYVCDSAENAMAKWVAEGIKPDVIMVDPPRKGLAESFIEASAKTKARQITYISCNPSTMARDVKRYEELGYRLEKVQPVDLFPQTHHVECVGVLVRE</sequence>
<feature type="active site" description="Nucleophile" evidence="4">
    <location>
        <position position="408"/>
    </location>
</feature>
<dbReference type="InterPro" id="IPR030390">
    <property type="entry name" value="MeTrfase_TrmA_AS"/>
</dbReference>
<evidence type="ECO:0000313" key="7">
    <source>
        <dbReference type="EMBL" id="MBJ8349130.1"/>
    </source>
</evidence>
<dbReference type="AlphaFoldDB" id="A0A934P902"/>
<dbReference type="Gene3D" id="2.40.50.140">
    <property type="entry name" value="Nucleic acid-binding proteins"/>
    <property type="match status" value="1"/>
</dbReference>
<dbReference type="NCBIfam" id="TIGR00479">
    <property type="entry name" value="rumA"/>
    <property type="match status" value="1"/>
</dbReference>
<dbReference type="SUPFAM" id="SSF53335">
    <property type="entry name" value="S-adenosyl-L-methionine-dependent methyltransferases"/>
    <property type="match status" value="1"/>
</dbReference>
<dbReference type="EMBL" id="JAENBP010000001">
    <property type="protein sequence ID" value="MBJ8349130.1"/>
    <property type="molecule type" value="Genomic_DNA"/>
</dbReference>
<comment type="similarity">
    <text evidence="4">Belongs to the class I-like SAM-binding methyltransferase superfamily. RNA M5U methyltransferase family.</text>
</comment>
<proteinExistence type="inferred from homology"/>
<dbReference type="CDD" id="cd02440">
    <property type="entry name" value="AdoMet_MTases"/>
    <property type="match status" value="1"/>
</dbReference>
<dbReference type="RefSeq" id="WP_199567061.1">
    <property type="nucleotide sequence ID" value="NZ_JAENBP010000001.1"/>
</dbReference>
<dbReference type="InterPro" id="IPR030391">
    <property type="entry name" value="MeTrfase_TrmA_CS"/>
</dbReference>
<dbReference type="Proteomes" id="UP000644875">
    <property type="component" value="Unassembled WGS sequence"/>
</dbReference>
<evidence type="ECO:0000256" key="2">
    <source>
        <dbReference type="ARBA" id="ARBA00022679"/>
    </source>
</evidence>
<evidence type="ECO:0000256" key="4">
    <source>
        <dbReference type="PROSITE-ProRule" id="PRU01024"/>
    </source>
</evidence>
<feature type="binding site" evidence="4">
    <location>
        <position position="312"/>
    </location>
    <ligand>
        <name>S-adenosyl-L-methionine</name>
        <dbReference type="ChEBI" id="CHEBI:59789"/>
    </ligand>
</feature>
<organism evidence="7 8">
    <name type="scientific">Streptococcus zalophi</name>
    <dbReference type="NCBI Taxonomy" id="640031"/>
    <lineage>
        <taxon>Bacteria</taxon>
        <taxon>Bacillati</taxon>
        <taxon>Bacillota</taxon>
        <taxon>Bacilli</taxon>
        <taxon>Lactobacillales</taxon>
        <taxon>Streptococcaceae</taxon>
        <taxon>Streptococcus</taxon>
    </lineage>
</organism>
<dbReference type="PROSITE" id="PS01230">
    <property type="entry name" value="TRMA_1"/>
    <property type="match status" value="1"/>
</dbReference>
<evidence type="ECO:0000313" key="8">
    <source>
        <dbReference type="Proteomes" id="UP000644875"/>
    </source>
</evidence>
<dbReference type="InterPro" id="IPR002792">
    <property type="entry name" value="TRAM_dom"/>
</dbReference>